<reference evidence="3 4" key="1">
    <citation type="journal article" date="2018" name="BMC Genomics">
        <title>Genomic comparison of Trypanosoma conorhini and Trypanosoma rangeli to Trypanosoma cruzi strains of high and low virulence.</title>
        <authorList>
            <person name="Bradwell K.R."/>
            <person name="Koparde V.N."/>
            <person name="Matveyev A.V."/>
            <person name="Serrano M.G."/>
            <person name="Alves J.M."/>
            <person name="Parikh H."/>
            <person name="Huang B."/>
            <person name="Lee V."/>
            <person name="Espinosa-Alvarez O."/>
            <person name="Ortiz P.A."/>
            <person name="Costa-Martins A.G."/>
            <person name="Teixeira M.M."/>
            <person name="Buck G.A."/>
        </authorList>
    </citation>
    <scope>NUCLEOTIDE SEQUENCE [LARGE SCALE GENOMIC DNA]</scope>
    <source>
        <strain evidence="3 4">025E</strain>
    </source>
</reference>
<dbReference type="AlphaFoldDB" id="A0A3R7PDQ9"/>
<dbReference type="OrthoDB" id="248853at2759"/>
<comment type="caution">
    <text evidence="3">The sequence shown here is derived from an EMBL/GenBank/DDBJ whole genome shotgun (WGS) entry which is preliminary data.</text>
</comment>
<feature type="coiled-coil region" evidence="1">
    <location>
        <begin position="305"/>
        <end position="332"/>
    </location>
</feature>
<protein>
    <recommendedName>
        <fullName evidence="5">EF-hand domain-containing protein</fullName>
    </recommendedName>
</protein>
<dbReference type="Proteomes" id="UP000284403">
    <property type="component" value="Unassembled WGS sequence"/>
</dbReference>
<evidence type="ECO:0008006" key="5">
    <source>
        <dbReference type="Google" id="ProtNLM"/>
    </source>
</evidence>
<accession>A0A3R7PDQ9</accession>
<keyword evidence="1" id="KW-0175">Coiled coil</keyword>
<evidence type="ECO:0000256" key="1">
    <source>
        <dbReference type="SAM" id="Coils"/>
    </source>
</evidence>
<proteinExistence type="predicted"/>
<gene>
    <name evidence="3" type="ORF">Tco025E_04503</name>
</gene>
<feature type="region of interest" description="Disordered" evidence="2">
    <location>
        <begin position="436"/>
        <end position="502"/>
    </location>
</feature>
<feature type="compositionally biased region" description="Basic and acidic residues" evidence="2">
    <location>
        <begin position="462"/>
        <end position="473"/>
    </location>
</feature>
<dbReference type="GeneID" id="40318114"/>
<keyword evidence="4" id="KW-1185">Reference proteome</keyword>
<evidence type="ECO:0000256" key="2">
    <source>
        <dbReference type="SAM" id="MobiDB-lite"/>
    </source>
</evidence>
<organism evidence="3 4">
    <name type="scientific">Trypanosoma conorhini</name>
    <dbReference type="NCBI Taxonomy" id="83891"/>
    <lineage>
        <taxon>Eukaryota</taxon>
        <taxon>Discoba</taxon>
        <taxon>Euglenozoa</taxon>
        <taxon>Kinetoplastea</taxon>
        <taxon>Metakinetoplastina</taxon>
        <taxon>Trypanosomatida</taxon>
        <taxon>Trypanosomatidae</taxon>
        <taxon>Trypanosoma</taxon>
    </lineage>
</organism>
<feature type="coiled-coil region" evidence="1">
    <location>
        <begin position="226"/>
        <end position="274"/>
    </location>
</feature>
<dbReference type="RefSeq" id="XP_029228471.1">
    <property type="nucleotide sequence ID" value="XM_029371413.1"/>
</dbReference>
<sequence>MEDDLFLLVDSDGDGAVTLDATAQYFERHGLLPDKASALKEEETPLMAFKQARIDATTFRRMVHLLCAHCRVSLGSVWSVCVEQALYSAFCACASAPEMVVSRGAMQDVEHRLMRHGETRPPDAAPFAAHTFPEFLDYGDFVEFFLVRWPHLSKAKVSALLLRPPPASEPRHGTPAPLQRTEHVDAAADRNAREPRGCEDEQEALLRYAAGLKSTLRSREERVARADGLEAQNAILLETLAVAKEEHAQAQGQIVRLSREMDKLRRELEKKAFDARPPPSHAEAAYCVGPVGDVSGDDARALSLVQRLCRRREQAELERELLLQERESELEVRHEFLLRWEEALHRGENALVQRELETRRRWSEAFLRKERQLERLQETLELRQLEVAAREAEVKRRRLAQIERDREAGELSLGERRRRMQQLHLIEKELRKREERVRAKEARDLPHTVADEVHHRLRPPVQRRDVDKLERLQDSQQTESGAADGCVSSPSKPRSSYLSLLS</sequence>
<evidence type="ECO:0000313" key="3">
    <source>
        <dbReference type="EMBL" id="RNF18386.1"/>
    </source>
</evidence>
<feature type="compositionally biased region" description="Low complexity" evidence="2">
    <location>
        <begin position="488"/>
        <end position="502"/>
    </location>
</feature>
<evidence type="ECO:0000313" key="4">
    <source>
        <dbReference type="Proteomes" id="UP000284403"/>
    </source>
</evidence>
<name>A0A3R7PDQ9_9TRYP</name>
<feature type="compositionally biased region" description="Basic and acidic residues" evidence="2">
    <location>
        <begin position="436"/>
        <end position="454"/>
    </location>
</feature>
<dbReference type="EMBL" id="MKKU01000233">
    <property type="protein sequence ID" value="RNF18386.1"/>
    <property type="molecule type" value="Genomic_DNA"/>
</dbReference>